<feature type="chain" id="PRO_5043717531" description="histidine kinase" evidence="11">
    <location>
        <begin position="19"/>
        <end position="649"/>
    </location>
</feature>
<keyword evidence="10" id="KW-0472">Membrane</keyword>
<comment type="catalytic activity">
    <reaction evidence="1">
        <text>ATP + protein L-histidine = ADP + protein N-phospho-L-histidine.</text>
        <dbReference type="EC" id="2.7.13.3"/>
    </reaction>
</comment>
<evidence type="ECO:0000256" key="3">
    <source>
        <dbReference type="ARBA" id="ARBA00022553"/>
    </source>
</evidence>
<evidence type="ECO:0000256" key="9">
    <source>
        <dbReference type="SAM" id="Coils"/>
    </source>
</evidence>
<keyword evidence="4" id="KW-0808">Transferase</keyword>
<dbReference type="KEGG" id="haby:HLVA_04850"/>
<keyword evidence="9" id="KW-0175">Coiled coil</keyword>
<feature type="signal peptide" evidence="11">
    <location>
        <begin position="1"/>
        <end position="18"/>
    </location>
</feature>
<dbReference type="SUPFAM" id="SSF55874">
    <property type="entry name" value="ATPase domain of HSP90 chaperone/DNA topoisomerase II/histidine kinase"/>
    <property type="match status" value="1"/>
</dbReference>
<feature type="transmembrane region" description="Helical" evidence="10">
    <location>
        <begin position="319"/>
        <end position="338"/>
    </location>
</feature>
<feature type="transmembrane region" description="Helical" evidence="10">
    <location>
        <begin position="169"/>
        <end position="187"/>
    </location>
</feature>
<protein>
    <recommendedName>
        <fullName evidence="2">histidine kinase</fullName>
        <ecNumber evidence="2">2.7.13.3</ecNumber>
    </recommendedName>
</protein>
<evidence type="ECO:0000256" key="1">
    <source>
        <dbReference type="ARBA" id="ARBA00000085"/>
    </source>
</evidence>
<dbReference type="EC" id="2.7.13.3" evidence="2"/>
<dbReference type="Pfam" id="PF00512">
    <property type="entry name" value="HisKA"/>
    <property type="match status" value="1"/>
</dbReference>
<dbReference type="SMART" id="SM00388">
    <property type="entry name" value="HisKA"/>
    <property type="match status" value="1"/>
</dbReference>
<keyword evidence="3" id="KW-0597">Phosphoprotein</keyword>
<sequence length="649" mass="76187">MKKILFLFLILICSNIFASIDISNNWKYHFEGEDSWSQKNRVPITVVDKKNRPLILEKEVIFKNEILENQVINLGKIDDEDEVYFNNIKIGETKTKYYSKYNYRSYYNIDRTYLIPKKLIKKKNIIKIVVYNMINDYGLRADKIYIEDETDFFNNELINYKSRINLKDMIYFVLMGVFFALFIKYIIEFLVDKREKSDLYLSIIMLLLMITSFLRLPERDYVSALTSYFYSKTDFIVPVLLMMGIDIYLFEFFKIKQYKIIRIVIWSLNIVTLSLLIFVKDIKTMIMIFSNWNILLILILGIYSFILLKMKDKNFEMQIAILGFMLWILTIFIDILSFQKILVIFNSYINIYGYFIFGITIIIGKSKNHYYLKKIEEKYKKNLEEEVERRTGEIRKANKKIIENLEKLREKDKQLIKSEKLATIGEMAGQITHEIKNPLGAILTNVQLLKLDMEDIKEVETKEELEESVIIIEKATKQAREIIVNMLDYVRGTGDKKVIDLNHSIKSAIAILKKDFEKSNVVIETEFEKDLQILAKSGEIIQVILNILLNAKDAILEKNKKGGKIIIKNYKKDDSVILEISDNGIGMSDEIKEKMFEQYFTTKEEGQGTGIGMAVTKIILDNHNAKVKIESEYGEGTKFVIEFEKIMDN</sequence>
<keyword evidence="10" id="KW-0812">Transmembrane</keyword>
<dbReference type="PANTHER" id="PTHR43065:SF10">
    <property type="entry name" value="PEROXIDE STRESS-ACTIVATED HISTIDINE KINASE MAK3"/>
    <property type="match status" value="1"/>
</dbReference>
<evidence type="ECO:0000313" key="13">
    <source>
        <dbReference type="EMBL" id="BDU49916.1"/>
    </source>
</evidence>
<feature type="transmembrane region" description="Helical" evidence="10">
    <location>
        <begin position="260"/>
        <end position="279"/>
    </location>
</feature>
<dbReference type="InterPro" id="IPR003661">
    <property type="entry name" value="HisK_dim/P_dom"/>
</dbReference>
<accession>A0AAU9D1N9</accession>
<evidence type="ECO:0000256" key="6">
    <source>
        <dbReference type="ARBA" id="ARBA00022777"/>
    </source>
</evidence>
<evidence type="ECO:0000256" key="4">
    <source>
        <dbReference type="ARBA" id="ARBA00022679"/>
    </source>
</evidence>
<dbReference type="Pfam" id="PF02518">
    <property type="entry name" value="HATPase_c"/>
    <property type="match status" value="1"/>
</dbReference>
<keyword evidence="5" id="KW-0547">Nucleotide-binding</keyword>
<dbReference type="PANTHER" id="PTHR43065">
    <property type="entry name" value="SENSOR HISTIDINE KINASE"/>
    <property type="match status" value="1"/>
</dbReference>
<feature type="transmembrane region" description="Helical" evidence="10">
    <location>
        <begin position="344"/>
        <end position="364"/>
    </location>
</feature>
<dbReference type="CDD" id="cd00082">
    <property type="entry name" value="HisKA"/>
    <property type="match status" value="1"/>
</dbReference>
<gene>
    <name evidence="13" type="ORF">HLVA_04850</name>
</gene>
<dbReference type="RefSeq" id="WP_307904856.1">
    <property type="nucleotide sequence ID" value="NZ_AP027059.1"/>
</dbReference>
<keyword evidence="8" id="KW-0902">Two-component regulatory system</keyword>
<feature type="transmembrane region" description="Helical" evidence="10">
    <location>
        <begin position="285"/>
        <end position="307"/>
    </location>
</feature>
<keyword evidence="6" id="KW-0418">Kinase</keyword>
<dbReference type="PROSITE" id="PS50109">
    <property type="entry name" value="HIS_KIN"/>
    <property type="match status" value="1"/>
</dbReference>
<dbReference type="GO" id="GO:0005524">
    <property type="term" value="F:ATP binding"/>
    <property type="evidence" value="ECO:0007669"/>
    <property type="project" value="UniProtKB-KW"/>
</dbReference>
<dbReference type="EMBL" id="AP027059">
    <property type="protein sequence ID" value="BDU49916.1"/>
    <property type="molecule type" value="Genomic_DNA"/>
</dbReference>
<keyword evidence="10" id="KW-1133">Transmembrane helix</keyword>
<dbReference type="InterPro" id="IPR005467">
    <property type="entry name" value="His_kinase_dom"/>
</dbReference>
<dbReference type="PRINTS" id="PR00344">
    <property type="entry name" value="BCTRLSENSOR"/>
</dbReference>
<dbReference type="SUPFAM" id="SSF47384">
    <property type="entry name" value="Homodimeric domain of signal transducing histidine kinase"/>
    <property type="match status" value="1"/>
</dbReference>
<dbReference type="InterPro" id="IPR036890">
    <property type="entry name" value="HATPase_C_sf"/>
</dbReference>
<evidence type="ECO:0000256" key="2">
    <source>
        <dbReference type="ARBA" id="ARBA00012438"/>
    </source>
</evidence>
<evidence type="ECO:0000259" key="12">
    <source>
        <dbReference type="PROSITE" id="PS50109"/>
    </source>
</evidence>
<feature type="coiled-coil region" evidence="9">
    <location>
        <begin position="380"/>
        <end position="422"/>
    </location>
</feature>
<dbReference type="InterPro" id="IPR036097">
    <property type="entry name" value="HisK_dim/P_sf"/>
</dbReference>
<feature type="domain" description="Histidine kinase" evidence="12">
    <location>
        <begin position="430"/>
        <end position="647"/>
    </location>
</feature>
<keyword evidence="14" id="KW-1185">Reference proteome</keyword>
<organism evidence="13 14">
    <name type="scientific">Haliovirga abyssi</name>
    <dbReference type="NCBI Taxonomy" id="2996794"/>
    <lineage>
        <taxon>Bacteria</taxon>
        <taxon>Fusobacteriati</taxon>
        <taxon>Fusobacteriota</taxon>
        <taxon>Fusobacteriia</taxon>
        <taxon>Fusobacteriales</taxon>
        <taxon>Haliovirgaceae</taxon>
        <taxon>Haliovirga</taxon>
    </lineage>
</organism>
<proteinExistence type="predicted"/>
<reference evidence="13 14" key="1">
    <citation type="submission" date="2022-11" db="EMBL/GenBank/DDBJ databases">
        <title>Haliovirga abyssi gen. nov., sp. nov., a mesophilic fermentative bacterium isolated from the Iheya North hydrothermal field and the proposal of Haliovirgaceae fam. nov.</title>
        <authorList>
            <person name="Miyazaki U."/>
            <person name="Tame A."/>
            <person name="Miyazaki J."/>
            <person name="Takai K."/>
            <person name="Sawayama S."/>
            <person name="Kitajima M."/>
            <person name="Okamoto A."/>
            <person name="Nakagawa S."/>
        </authorList>
    </citation>
    <scope>NUCLEOTIDE SEQUENCE [LARGE SCALE GENOMIC DNA]</scope>
    <source>
        <strain evidence="13 14">IC12</strain>
    </source>
</reference>
<evidence type="ECO:0000256" key="7">
    <source>
        <dbReference type="ARBA" id="ARBA00022840"/>
    </source>
</evidence>
<evidence type="ECO:0000256" key="11">
    <source>
        <dbReference type="SAM" id="SignalP"/>
    </source>
</evidence>
<evidence type="ECO:0000256" key="10">
    <source>
        <dbReference type="SAM" id="Phobius"/>
    </source>
</evidence>
<dbReference type="SUPFAM" id="SSF49785">
    <property type="entry name" value="Galactose-binding domain-like"/>
    <property type="match status" value="1"/>
</dbReference>
<name>A0AAU9D1N9_9FUSO</name>
<feature type="transmembrane region" description="Helical" evidence="10">
    <location>
        <begin position="199"/>
        <end position="215"/>
    </location>
</feature>
<dbReference type="Gene3D" id="1.10.287.130">
    <property type="match status" value="1"/>
</dbReference>
<dbReference type="Gene3D" id="3.30.565.10">
    <property type="entry name" value="Histidine kinase-like ATPase, C-terminal domain"/>
    <property type="match status" value="1"/>
</dbReference>
<dbReference type="AlphaFoldDB" id="A0AAU9D1N9"/>
<dbReference type="GO" id="GO:0000155">
    <property type="term" value="F:phosphorelay sensor kinase activity"/>
    <property type="evidence" value="ECO:0007669"/>
    <property type="project" value="InterPro"/>
</dbReference>
<evidence type="ECO:0000313" key="14">
    <source>
        <dbReference type="Proteomes" id="UP001321582"/>
    </source>
</evidence>
<keyword evidence="7" id="KW-0067">ATP-binding</keyword>
<dbReference type="InterPro" id="IPR004358">
    <property type="entry name" value="Sig_transdc_His_kin-like_C"/>
</dbReference>
<evidence type="ECO:0000256" key="5">
    <source>
        <dbReference type="ARBA" id="ARBA00022741"/>
    </source>
</evidence>
<keyword evidence="11" id="KW-0732">Signal</keyword>
<evidence type="ECO:0000256" key="8">
    <source>
        <dbReference type="ARBA" id="ARBA00023012"/>
    </source>
</evidence>
<feature type="transmembrane region" description="Helical" evidence="10">
    <location>
        <begin position="235"/>
        <end position="253"/>
    </location>
</feature>
<dbReference type="InterPro" id="IPR003594">
    <property type="entry name" value="HATPase_dom"/>
</dbReference>
<dbReference type="InterPro" id="IPR008979">
    <property type="entry name" value="Galactose-bd-like_sf"/>
</dbReference>
<dbReference type="Proteomes" id="UP001321582">
    <property type="component" value="Chromosome"/>
</dbReference>
<dbReference type="SMART" id="SM00387">
    <property type="entry name" value="HATPase_c"/>
    <property type="match status" value="1"/>
</dbReference>